<evidence type="ECO:0000256" key="1">
    <source>
        <dbReference type="SAM" id="Phobius"/>
    </source>
</evidence>
<sequence length="132" mass="15184">MIPSPRSWPVVWQMLMIFGPLTVMILGMLINAWTAWGRDLDRMMSALQSSVWLEMQRRIWGEKTLFSRWILLGTISGVLAMSRIHIKRGELDASEYVNFPRSLRLRVVLADAMMLGAILVLLSILGLYKLHE</sequence>
<proteinExistence type="predicted"/>
<evidence type="ECO:0008006" key="4">
    <source>
        <dbReference type="Google" id="ProtNLM"/>
    </source>
</evidence>
<dbReference type="Proteomes" id="UP000237194">
    <property type="component" value="Unassembled WGS sequence"/>
</dbReference>
<name>A0A2S3WFF7_PSEPU</name>
<reference evidence="2 3" key="1">
    <citation type="submission" date="2016-08" db="EMBL/GenBank/DDBJ databases">
        <authorList>
            <person name="Seilhamer J.J."/>
        </authorList>
    </citation>
    <scope>NUCLEOTIDE SEQUENCE [LARGE SCALE GENOMIC DNA]</scope>
    <source>
        <strain evidence="2 3">KT-27</strain>
    </source>
</reference>
<reference evidence="2 3" key="2">
    <citation type="submission" date="2018-03" db="EMBL/GenBank/DDBJ databases">
        <title>Draft genome of Pseudomonas putida strain KT-27.</title>
        <authorList>
            <person name="Yoshizawa S."/>
            <person name="Khan N.H."/>
            <person name="Nishimura M."/>
            <person name="Chiura H.X."/>
            <person name="Ogura Y."/>
            <person name="Hayashi T."/>
            <person name="Kogure K."/>
        </authorList>
    </citation>
    <scope>NUCLEOTIDE SEQUENCE [LARGE SCALE GENOMIC DNA]</scope>
    <source>
        <strain evidence="2 3">KT-27</strain>
    </source>
</reference>
<keyword evidence="1" id="KW-1133">Transmembrane helix</keyword>
<protein>
    <recommendedName>
        <fullName evidence="4">Transmembrane protein</fullName>
    </recommendedName>
</protein>
<organism evidence="2 3">
    <name type="scientific">Pseudomonas putida</name>
    <name type="common">Arthrobacter siderocapsulatus</name>
    <dbReference type="NCBI Taxonomy" id="303"/>
    <lineage>
        <taxon>Bacteria</taxon>
        <taxon>Pseudomonadati</taxon>
        <taxon>Pseudomonadota</taxon>
        <taxon>Gammaproteobacteria</taxon>
        <taxon>Pseudomonadales</taxon>
        <taxon>Pseudomonadaceae</taxon>
        <taxon>Pseudomonas</taxon>
    </lineage>
</organism>
<keyword evidence="1" id="KW-0812">Transmembrane</keyword>
<feature type="transmembrane region" description="Helical" evidence="1">
    <location>
        <begin position="65"/>
        <end position="86"/>
    </location>
</feature>
<dbReference type="AlphaFoldDB" id="A0A2S3WFF7"/>
<accession>A0A2S3WFF7</accession>
<feature type="transmembrane region" description="Helical" evidence="1">
    <location>
        <begin position="12"/>
        <end position="36"/>
    </location>
</feature>
<comment type="caution">
    <text evidence="2">The sequence shown here is derived from an EMBL/GenBank/DDBJ whole genome shotgun (WGS) entry which is preliminary data.</text>
</comment>
<feature type="transmembrane region" description="Helical" evidence="1">
    <location>
        <begin position="106"/>
        <end position="128"/>
    </location>
</feature>
<evidence type="ECO:0000313" key="2">
    <source>
        <dbReference type="EMBL" id="POF89609.1"/>
    </source>
</evidence>
<dbReference type="EMBL" id="MIND01000018">
    <property type="protein sequence ID" value="POF89609.1"/>
    <property type="molecule type" value="Genomic_DNA"/>
</dbReference>
<gene>
    <name evidence="2" type="ORF">BGP80_17220</name>
</gene>
<evidence type="ECO:0000313" key="3">
    <source>
        <dbReference type="Proteomes" id="UP000237194"/>
    </source>
</evidence>
<keyword evidence="1" id="KW-0472">Membrane</keyword>